<dbReference type="SUPFAM" id="SSF56672">
    <property type="entry name" value="DNA/RNA polymerases"/>
    <property type="match status" value="1"/>
</dbReference>
<sequence length="248" mass="27197">MNFPLSFFLSGYTPFIAEHLVSGNNLGFSIHHEGQQISSHSQHLMSALHNPDVVDLKIEKEVLASHLSGPSEMPSLSPFRVSPPGVIPKKIPSELKLIHHLSYPKGSSVNDGISPEFCSVRYSTIADAIRHIRAVGTGCFFFSRTDIKNAFRIIPVHPTGYNLLDLCGHLGIRIAPEKTCGPATILSFAGTALDTIELEARLPAENILKYRDLISDFLKTKKVTLKEVQSLTGHLNFACCVILPGRAF</sequence>
<dbReference type="InterPro" id="IPR052055">
    <property type="entry name" value="Hepadnavirus_pol/RT"/>
</dbReference>
<organism evidence="1 2">
    <name type="scientific">Porites evermanni</name>
    <dbReference type="NCBI Taxonomy" id="104178"/>
    <lineage>
        <taxon>Eukaryota</taxon>
        <taxon>Metazoa</taxon>
        <taxon>Cnidaria</taxon>
        <taxon>Anthozoa</taxon>
        <taxon>Hexacorallia</taxon>
        <taxon>Scleractinia</taxon>
        <taxon>Fungiina</taxon>
        <taxon>Poritidae</taxon>
        <taxon>Porites</taxon>
    </lineage>
</organism>
<dbReference type="PANTHER" id="PTHR33050">
    <property type="entry name" value="REVERSE TRANSCRIPTASE DOMAIN-CONTAINING PROTEIN"/>
    <property type="match status" value="1"/>
</dbReference>
<keyword evidence="2" id="KW-1185">Reference proteome</keyword>
<feature type="non-terminal residue" evidence="1">
    <location>
        <position position="248"/>
    </location>
</feature>
<dbReference type="InterPro" id="IPR043502">
    <property type="entry name" value="DNA/RNA_pol_sf"/>
</dbReference>
<dbReference type="Proteomes" id="UP001159427">
    <property type="component" value="Unassembled WGS sequence"/>
</dbReference>
<protein>
    <recommendedName>
        <fullName evidence="3">Reverse transcriptase domain-containing protein</fullName>
    </recommendedName>
</protein>
<evidence type="ECO:0008006" key="3">
    <source>
        <dbReference type="Google" id="ProtNLM"/>
    </source>
</evidence>
<reference evidence="1 2" key="1">
    <citation type="submission" date="2022-05" db="EMBL/GenBank/DDBJ databases">
        <authorList>
            <consortium name="Genoscope - CEA"/>
            <person name="William W."/>
        </authorList>
    </citation>
    <scope>NUCLEOTIDE SEQUENCE [LARGE SCALE GENOMIC DNA]</scope>
</reference>
<name>A0ABN8S7D5_9CNID</name>
<dbReference type="PANTHER" id="PTHR33050:SF8">
    <property type="entry name" value="REVERSE TRANSCRIPTASE DOMAIN-CONTAINING PROTEIN"/>
    <property type="match status" value="1"/>
</dbReference>
<dbReference type="EMBL" id="CALNXI010002352">
    <property type="protein sequence ID" value="CAH3186651.1"/>
    <property type="molecule type" value="Genomic_DNA"/>
</dbReference>
<evidence type="ECO:0000313" key="2">
    <source>
        <dbReference type="Proteomes" id="UP001159427"/>
    </source>
</evidence>
<accession>A0ABN8S7D5</accession>
<evidence type="ECO:0000313" key="1">
    <source>
        <dbReference type="EMBL" id="CAH3186651.1"/>
    </source>
</evidence>
<gene>
    <name evidence="1" type="ORF">PEVE_00017038</name>
</gene>
<proteinExistence type="predicted"/>
<comment type="caution">
    <text evidence="1">The sequence shown here is derived from an EMBL/GenBank/DDBJ whole genome shotgun (WGS) entry which is preliminary data.</text>
</comment>